<keyword evidence="1" id="KW-1003">Cell membrane</keyword>
<dbReference type="GO" id="GO:0005886">
    <property type="term" value="C:plasma membrane"/>
    <property type="evidence" value="ECO:0007669"/>
    <property type="project" value="InterPro"/>
</dbReference>
<dbReference type="Proteomes" id="UP000472676">
    <property type="component" value="Unassembled WGS sequence"/>
</dbReference>
<evidence type="ECO:0000256" key="5">
    <source>
        <dbReference type="SAM" id="Coils"/>
    </source>
</evidence>
<dbReference type="AlphaFoldDB" id="A0A6M2BUX9"/>
<dbReference type="RefSeq" id="WP_166259225.1">
    <property type="nucleotide sequence ID" value="NZ_JAAMOW010000008.1"/>
</dbReference>
<organism evidence="8 9">
    <name type="scientific">Solimonas terrae</name>
    <dbReference type="NCBI Taxonomy" id="1396819"/>
    <lineage>
        <taxon>Bacteria</taxon>
        <taxon>Pseudomonadati</taxon>
        <taxon>Pseudomonadota</taxon>
        <taxon>Gammaproteobacteria</taxon>
        <taxon>Nevskiales</taxon>
        <taxon>Nevskiaceae</taxon>
        <taxon>Solimonas</taxon>
    </lineage>
</organism>
<feature type="transmembrane region" description="Helical" evidence="6">
    <location>
        <begin position="41"/>
        <end position="65"/>
    </location>
</feature>
<dbReference type="InterPro" id="IPR010445">
    <property type="entry name" value="LapA_dom"/>
</dbReference>
<keyword evidence="2 6" id="KW-0812">Transmembrane</keyword>
<sequence length="100" mass="10982">MTRLVVLVVLLVILAFGASVGYFNAQPVIFNYLFGTAEFPLIAVLIAAFSIGIVLTIAAVSSRLFSMRLELGRLRKQLREAEGELRTLRNLPVGTTSETR</sequence>
<evidence type="ECO:0000256" key="1">
    <source>
        <dbReference type="ARBA" id="ARBA00022475"/>
    </source>
</evidence>
<gene>
    <name evidence="8" type="ORF">G7Y85_15585</name>
</gene>
<reference evidence="8 9" key="1">
    <citation type="journal article" date="2014" name="Int. J. Syst. Evol. Microbiol.">
        <title>Solimonas terrae sp. nov., isolated from soil.</title>
        <authorList>
            <person name="Kim S.J."/>
            <person name="Moon J.Y."/>
            <person name="Weon H.Y."/>
            <person name="Ahn J.H."/>
            <person name="Chen W.M."/>
            <person name="Kwon S.W."/>
        </authorList>
    </citation>
    <scope>NUCLEOTIDE SEQUENCE [LARGE SCALE GENOMIC DNA]</scope>
    <source>
        <strain evidence="8 9">KIS83-12</strain>
    </source>
</reference>
<dbReference type="EMBL" id="JAAMOW010000008">
    <property type="protein sequence ID" value="NGY06194.1"/>
    <property type="molecule type" value="Genomic_DNA"/>
</dbReference>
<keyword evidence="5" id="KW-0175">Coiled coil</keyword>
<evidence type="ECO:0000256" key="6">
    <source>
        <dbReference type="SAM" id="Phobius"/>
    </source>
</evidence>
<evidence type="ECO:0000256" key="3">
    <source>
        <dbReference type="ARBA" id="ARBA00022989"/>
    </source>
</evidence>
<feature type="domain" description="Lipopolysaccharide assembly protein A" evidence="7">
    <location>
        <begin position="24"/>
        <end position="85"/>
    </location>
</feature>
<name>A0A6M2BUX9_9GAMM</name>
<keyword evidence="9" id="KW-1185">Reference proteome</keyword>
<accession>A0A6M2BUX9</accession>
<comment type="caution">
    <text evidence="8">The sequence shown here is derived from an EMBL/GenBank/DDBJ whole genome shotgun (WGS) entry which is preliminary data.</text>
</comment>
<evidence type="ECO:0000313" key="9">
    <source>
        <dbReference type="Proteomes" id="UP000472676"/>
    </source>
</evidence>
<proteinExistence type="predicted"/>
<feature type="coiled-coil region" evidence="5">
    <location>
        <begin position="64"/>
        <end position="91"/>
    </location>
</feature>
<evidence type="ECO:0000259" key="7">
    <source>
        <dbReference type="Pfam" id="PF06305"/>
    </source>
</evidence>
<keyword evidence="3 6" id="KW-1133">Transmembrane helix</keyword>
<keyword evidence="4 6" id="KW-0472">Membrane</keyword>
<evidence type="ECO:0000313" key="8">
    <source>
        <dbReference type="EMBL" id="NGY06194.1"/>
    </source>
</evidence>
<dbReference type="Pfam" id="PF06305">
    <property type="entry name" value="LapA_dom"/>
    <property type="match status" value="1"/>
</dbReference>
<protein>
    <submittedName>
        <fullName evidence="8">LapA family protein</fullName>
    </submittedName>
</protein>
<evidence type="ECO:0000256" key="2">
    <source>
        <dbReference type="ARBA" id="ARBA00022692"/>
    </source>
</evidence>
<evidence type="ECO:0000256" key="4">
    <source>
        <dbReference type="ARBA" id="ARBA00023136"/>
    </source>
</evidence>